<proteinExistence type="inferred from homology"/>
<keyword evidence="3" id="KW-0238">DNA-binding</keyword>
<dbReference type="AlphaFoldDB" id="A0A4Y3HWJ0"/>
<dbReference type="Pfam" id="PF00126">
    <property type="entry name" value="HTH_1"/>
    <property type="match status" value="1"/>
</dbReference>
<evidence type="ECO:0000313" key="6">
    <source>
        <dbReference type="EMBL" id="GEA51496.1"/>
    </source>
</evidence>
<comment type="similarity">
    <text evidence="1">Belongs to the LysR transcriptional regulatory family.</text>
</comment>
<dbReference type="GO" id="GO:0003677">
    <property type="term" value="F:DNA binding"/>
    <property type="evidence" value="ECO:0007669"/>
    <property type="project" value="UniProtKB-KW"/>
</dbReference>
<evidence type="ECO:0000256" key="4">
    <source>
        <dbReference type="ARBA" id="ARBA00023163"/>
    </source>
</evidence>
<keyword evidence="2" id="KW-0805">Transcription regulation</keyword>
<dbReference type="PANTHER" id="PTHR30118">
    <property type="entry name" value="HTH-TYPE TRANSCRIPTIONAL REGULATOR LEUO-RELATED"/>
    <property type="match status" value="1"/>
</dbReference>
<evidence type="ECO:0000259" key="5">
    <source>
        <dbReference type="PROSITE" id="PS50931"/>
    </source>
</evidence>
<evidence type="ECO:0000256" key="1">
    <source>
        <dbReference type="ARBA" id="ARBA00009437"/>
    </source>
</evidence>
<dbReference type="Proteomes" id="UP000318717">
    <property type="component" value="Unassembled WGS sequence"/>
</dbReference>
<keyword evidence="7" id="KW-1185">Reference proteome</keyword>
<protein>
    <submittedName>
        <fullName evidence="6">Transcriptional regulator</fullName>
    </submittedName>
</protein>
<feature type="domain" description="HTH lysR-type" evidence="5">
    <location>
        <begin position="6"/>
        <end position="63"/>
    </location>
</feature>
<dbReference type="GO" id="GO:0003700">
    <property type="term" value="F:DNA-binding transcription factor activity"/>
    <property type="evidence" value="ECO:0007669"/>
    <property type="project" value="InterPro"/>
</dbReference>
<dbReference type="InterPro" id="IPR050389">
    <property type="entry name" value="LysR-type_TF"/>
</dbReference>
<dbReference type="InterPro" id="IPR000847">
    <property type="entry name" value="LysR_HTH_N"/>
</dbReference>
<organism evidence="6 7">
    <name type="scientific">Vibrio inusitatus NBRC 102082</name>
    <dbReference type="NCBI Taxonomy" id="1219070"/>
    <lineage>
        <taxon>Bacteria</taxon>
        <taxon>Pseudomonadati</taxon>
        <taxon>Pseudomonadota</taxon>
        <taxon>Gammaproteobacteria</taxon>
        <taxon>Vibrionales</taxon>
        <taxon>Vibrionaceae</taxon>
        <taxon>Vibrio</taxon>
    </lineage>
</organism>
<keyword evidence="4" id="KW-0804">Transcription</keyword>
<dbReference type="InterPro" id="IPR005119">
    <property type="entry name" value="LysR_subst-bd"/>
</dbReference>
<dbReference type="EMBL" id="BJLF01000010">
    <property type="protein sequence ID" value="GEA51496.1"/>
    <property type="molecule type" value="Genomic_DNA"/>
</dbReference>
<dbReference type="Pfam" id="PF03466">
    <property type="entry name" value="LysR_substrate"/>
    <property type="match status" value="1"/>
</dbReference>
<sequence length="306" mass="35208">MNLNKIDFNLLKIFVTVYQEKSLKKAAEKLFVTTPAVSQNIKKLKELLNEELFVLSHRQFLPTPYSDDLYTRVFPLLEGISLAIEQTKMFDPSVLQQSFKLDINPHLHVWLGTELFKLFHQQSPESTLVLHAISSNTREELCNGTIDAAIHFEAENLPPEIIAVPLTQLSFVIAMRRDHPFKKSEAHIDELLGYPFAHIDLAYLDQNKHSRLEDKLKESGKHIHMAMRTTSVTGLLTTLVHTDTVAPCFPPSIEPFKKELRQVRILDMNEIGTMQLYIYIHQKNLNSPKYKWLMGLISDALDTRSF</sequence>
<dbReference type="RefSeq" id="WP_141345898.1">
    <property type="nucleotide sequence ID" value="NZ_BJLF01000010.1"/>
</dbReference>
<dbReference type="Gene3D" id="1.10.10.10">
    <property type="entry name" value="Winged helix-like DNA-binding domain superfamily/Winged helix DNA-binding domain"/>
    <property type="match status" value="1"/>
</dbReference>
<evidence type="ECO:0000256" key="2">
    <source>
        <dbReference type="ARBA" id="ARBA00023015"/>
    </source>
</evidence>
<dbReference type="SUPFAM" id="SSF46785">
    <property type="entry name" value="Winged helix' DNA-binding domain"/>
    <property type="match status" value="1"/>
</dbReference>
<reference evidence="6 7" key="1">
    <citation type="submission" date="2019-06" db="EMBL/GenBank/DDBJ databases">
        <title>Whole genome shotgun sequence of Vibrio inusitatus NBRC 102082.</title>
        <authorList>
            <person name="Hosoyama A."/>
            <person name="Uohara A."/>
            <person name="Ohji S."/>
            <person name="Ichikawa N."/>
        </authorList>
    </citation>
    <scope>NUCLEOTIDE SEQUENCE [LARGE SCALE GENOMIC DNA]</scope>
    <source>
        <strain evidence="6 7">NBRC 102082</strain>
    </source>
</reference>
<gene>
    <name evidence="6" type="ORF">VIN01S_23000</name>
</gene>
<dbReference type="InterPro" id="IPR036388">
    <property type="entry name" value="WH-like_DNA-bd_sf"/>
</dbReference>
<dbReference type="PANTHER" id="PTHR30118:SF14">
    <property type="entry name" value="LYSR FAMILY TRANSCRIPTIONAL REGULATOR"/>
    <property type="match status" value="1"/>
</dbReference>
<dbReference type="SUPFAM" id="SSF53850">
    <property type="entry name" value="Periplasmic binding protein-like II"/>
    <property type="match status" value="1"/>
</dbReference>
<accession>A0A4Y3HWJ0</accession>
<evidence type="ECO:0000256" key="3">
    <source>
        <dbReference type="ARBA" id="ARBA00023125"/>
    </source>
</evidence>
<dbReference type="OrthoDB" id="8437302at2"/>
<evidence type="ECO:0000313" key="7">
    <source>
        <dbReference type="Proteomes" id="UP000318717"/>
    </source>
</evidence>
<dbReference type="PROSITE" id="PS50931">
    <property type="entry name" value="HTH_LYSR"/>
    <property type="match status" value="1"/>
</dbReference>
<name>A0A4Y3HWJ0_9VIBR</name>
<dbReference type="InterPro" id="IPR036390">
    <property type="entry name" value="WH_DNA-bd_sf"/>
</dbReference>
<comment type="caution">
    <text evidence="6">The sequence shown here is derived from an EMBL/GenBank/DDBJ whole genome shotgun (WGS) entry which is preliminary data.</text>
</comment>
<dbReference type="Gene3D" id="3.40.190.10">
    <property type="entry name" value="Periplasmic binding protein-like II"/>
    <property type="match status" value="2"/>
</dbReference>